<protein>
    <submittedName>
        <fullName evidence="1">Uncharacterized protein</fullName>
    </submittedName>
</protein>
<dbReference type="AlphaFoldDB" id="A0A1H6B4W2"/>
<dbReference type="RefSeq" id="WP_146063328.1">
    <property type="nucleotide sequence ID" value="NZ_FNUS01000007.1"/>
</dbReference>
<dbReference type="EMBL" id="FNUS01000007">
    <property type="protein sequence ID" value="SEG55883.1"/>
    <property type="molecule type" value="Genomic_DNA"/>
</dbReference>
<reference evidence="2" key="1">
    <citation type="submission" date="2016-10" db="EMBL/GenBank/DDBJ databases">
        <authorList>
            <person name="Varghese N."/>
            <person name="Submissions S."/>
        </authorList>
    </citation>
    <scope>NUCLEOTIDE SEQUENCE [LARGE SCALE GENOMIC DNA]</scope>
    <source>
        <strain evidence="2">DSM 21580</strain>
    </source>
</reference>
<evidence type="ECO:0000313" key="1">
    <source>
        <dbReference type="EMBL" id="SEG55883.1"/>
    </source>
</evidence>
<gene>
    <name evidence="1" type="ORF">SAMN05421847_2730</name>
</gene>
<proteinExistence type="predicted"/>
<keyword evidence="2" id="KW-1185">Reference proteome</keyword>
<dbReference type="Proteomes" id="UP000236738">
    <property type="component" value="Unassembled WGS sequence"/>
</dbReference>
<name>A0A1H6B4W2_9FLAO</name>
<dbReference type="OrthoDB" id="663842at2"/>
<accession>A0A1H6B4W2</accession>
<organism evidence="1 2">
    <name type="scientific">Halpernia humi</name>
    <dbReference type="NCBI Taxonomy" id="493375"/>
    <lineage>
        <taxon>Bacteria</taxon>
        <taxon>Pseudomonadati</taxon>
        <taxon>Bacteroidota</taxon>
        <taxon>Flavobacteriia</taxon>
        <taxon>Flavobacteriales</taxon>
        <taxon>Weeksellaceae</taxon>
        <taxon>Chryseobacterium group</taxon>
        <taxon>Halpernia</taxon>
    </lineage>
</organism>
<sequence>MKKICFLLIFVIGLMEAQNSRTEYTDLMLKSEKSELATKQFLAKAKHDFQETKSPVYESYIGVGNFFMAKHAINPFSKMSYFKKGKKYLESAVAKAPNNLEIRFMRYTCQVEMPSFLGYNKNIVEDKKFIEENYKNSKDLTLVKQIDGFLKN</sequence>
<evidence type="ECO:0000313" key="2">
    <source>
        <dbReference type="Proteomes" id="UP000236738"/>
    </source>
</evidence>